<name>A0A545B0A6_9ACTN</name>
<feature type="transmembrane region" description="Helical" evidence="1">
    <location>
        <begin position="140"/>
        <end position="168"/>
    </location>
</feature>
<accession>A0A545B0A6</accession>
<dbReference type="Proteomes" id="UP000317982">
    <property type="component" value="Unassembled WGS sequence"/>
</dbReference>
<sequence>MYIAAPLLLLAYGVIRLIDGRDGAHGPGPAWTTGHLLFLASLLIFGLIALDVRRRLNTVPGAVAAAATLVGLIAFVKTVVIDIVVGLRASDHEAMHAVREQYESGADRVVDPLSPLFPIGLAVLLVLLAVSRRVPWWSPVLAVCGFCSIVATLDLLPVAAMLLLVALVPLARERTPAAVTR</sequence>
<gene>
    <name evidence="2" type="ORF">FL583_01800</name>
</gene>
<keyword evidence="1" id="KW-0812">Transmembrane</keyword>
<comment type="caution">
    <text evidence="2">The sequence shown here is derived from an EMBL/GenBank/DDBJ whole genome shotgun (WGS) entry which is preliminary data.</text>
</comment>
<feature type="transmembrane region" description="Helical" evidence="1">
    <location>
        <begin position="62"/>
        <end position="89"/>
    </location>
</feature>
<keyword evidence="1" id="KW-1133">Transmembrane helix</keyword>
<feature type="transmembrane region" description="Helical" evidence="1">
    <location>
        <begin position="30"/>
        <end position="50"/>
    </location>
</feature>
<keyword evidence="1" id="KW-0472">Membrane</keyword>
<dbReference type="InParanoid" id="A0A545B0A6"/>
<dbReference type="EMBL" id="VIRS01000001">
    <property type="protein sequence ID" value="TQS47020.1"/>
    <property type="molecule type" value="Genomic_DNA"/>
</dbReference>
<evidence type="ECO:0000313" key="2">
    <source>
        <dbReference type="EMBL" id="TQS47020.1"/>
    </source>
</evidence>
<reference evidence="2 3" key="1">
    <citation type="submission" date="2019-07" db="EMBL/GenBank/DDBJ databases">
        <title>Cryptosporangium phraense sp. nov., isolated from plant litter.</title>
        <authorList>
            <person name="Suriyachadkun C."/>
        </authorList>
    </citation>
    <scope>NUCLEOTIDE SEQUENCE [LARGE SCALE GENOMIC DNA]</scope>
    <source>
        <strain evidence="2 3">A-T 5661</strain>
    </source>
</reference>
<organism evidence="2 3">
    <name type="scientific">Cryptosporangium phraense</name>
    <dbReference type="NCBI Taxonomy" id="2593070"/>
    <lineage>
        <taxon>Bacteria</taxon>
        <taxon>Bacillati</taxon>
        <taxon>Actinomycetota</taxon>
        <taxon>Actinomycetes</taxon>
        <taxon>Cryptosporangiales</taxon>
        <taxon>Cryptosporangiaceae</taxon>
        <taxon>Cryptosporangium</taxon>
    </lineage>
</organism>
<evidence type="ECO:0000256" key="1">
    <source>
        <dbReference type="SAM" id="Phobius"/>
    </source>
</evidence>
<dbReference type="AlphaFoldDB" id="A0A545B0A6"/>
<dbReference type="RefSeq" id="WP_142702638.1">
    <property type="nucleotide sequence ID" value="NZ_VIRS01000001.1"/>
</dbReference>
<evidence type="ECO:0000313" key="3">
    <source>
        <dbReference type="Proteomes" id="UP000317982"/>
    </source>
</evidence>
<keyword evidence="3" id="KW-1185">Reference proteome</keyword>
<dbReference type="OrthoDB" id="3539663at2"/>
<protein>
    <submittedName>
        <fullName evidence="2">Uncharacterized protein</fullName>
    </submittedName>
</protein>
<feature type="transmembrane region" description="Helical" evidence="1">
    <location>
        <begin position="109"/>
        <end position="128"/>
    </location>
</feature>
<proteinExistence type="predicted"/>